<evidence type="ECO:0000313" key="1">
    <source>
        <dbReference type="EMBL" id="WEA19086.1"/>
    </source>
</evidence>
<accession>A0AAJ5S0J4</accession>
<reference evidence="1" key="1">
    <citation type="submission" date="2023-02" db="EMBL/GenBank/DDBJ databases">
        <title>tmexCD-toprJ-like cluster.</title>
        <authorList>
            <person name="Gao X."/>
            <person name="Wang C."/>
            <person name="Liu J."/>
        </authorList>
    </citation>
    <scope>NUCLEOTIDE SEQUENCE</scope>
    <source>
        <strain evidence="1">GDW21C697WI</strain>
    </source>
</reference>
<dbReference type="EMBL" id="CP118677">
    <property type="protein sequence ID" value="WEA19086.1"/>
    <property type="molecule type" value="Genomic_DNA"/>
</dbReference>
<dbReference type="Proteomes" id="UP001217631">
    <property type="component" value="Chromosome"/>
</dbReference>
<dbReference type="RefSeq" id="WP_275000020.1">
    <property type="nucleotide sequence ID" value="NZ_CP118677.1"/>
</dbReference>
<dbReference type="AlphaFoldDB" id="A0AAJ5S0J4"/>
<sequence length="61" mass="7455">MSAPNWNEAPQDAQYARHWMGKWHWFKRHPTLKNMWQKFDGGKWWLTSMDNCTFTSLESRP</sequence>
<organism evidence="1 2">
    <name type="scientific">Pseudomonas juntendi</name>
    <dbReference type="NCBI Taxonomy" id="2666183"/>
    <lineage>
        <taxon>Bacteria</taxon>
        <taxon>Pseudomonadati</taxon>
        <taxon>Pseudomonadota</taxon>
        <taxon>Gammaproteobacteria</taxon>
        <taxon>Pseudomonadales</taxon>
        <taxon>Pseudomonadaceae</taxon>
        <taxon>Pseudomonas</taxon>
    </lineage>
</organism>
<proteinExistence type="predicted"/>
<protein>
    <submittedName>
        <fullName evidence="1">Uncharacterized protein</fullName>
    </submittedName>
</protein>
<evidence type="ECO:0000313" key="2">
    <source>
        <dbReference type="Proteomes" id="UP001217631"/>
    </source>
</evidence>
<gene>
    <name evidence="1" type="ORF">PWA60_17515</name>
</gene>
<name>A0AAJ5S0J4_9PSED</name>